<comment type="catalytic activity">
    <reaction evidence="13">
        <text>a 1,2-diacyl-sn-glycero-3-phospho-(1D-myo-inositol)(in) = a 1,2-diacyl-sn-glycero-3-phospho-(1D-myo-inositol)(out)</text>
        <dbReference type="Rhea" id="RHEA:38691"/>
        <dbReference type="ChEBI" id="CHEBI:57880"/>
    </reaction>
    <physiologicalReaction direction="left-to-right" evidence="13">
        <dbReference type="Rhea" id="RHEA:38692"/>
    </physiologicalReaction>
</comment>
<reference evidence="19" key="2">
    <citation type="submission" date="2015-01" db="EMBL/GenBank/DDBJ databases">
        <title>Evolutionary Origins and Diversification of the Mycorrhizal Mutualists.</title>
        <authorList>
            <consortium name="DOE Joint Genome Institute"/>
            <consortium name="Mycorrhizal Genomics Consortium"/>
            <person name="Kohler A."/>
            <person name="Kuo A."/>
            <person name="Nagy L.G."/>
            <person name="Floudas D."/>
            <person name="Copeland A."/>
            <person name="Barry K.W."/>
            <person name="Cichocki N."/>
            <person name="Veneault-Fourrey C."/>
            <person name="LaButti K."/>
            <person name="Lindquist E.A."/>
            <person name="Lipzen A."/>
            <person name="Lundell T."/>
            <person name="Morin E."/>
            <person name="Murat C."/>
            <person name="Riley R."/>
            <person name="Ohm R."/>
            <person name="Sun H."/>
            <person name="Tunlid A."/>
            <person name="Henrissat B."/>
            <person name="Grigoriev I.V."/>
            <person name="Hibbett D.S."/>
            <person name="Martin F."/>
        </authorList>
    </citation>
    <scope>NUCLEOTIDE SEQUENCE [LARGE SCALE GENOMIC DNA]</scope>
    <source>
        <strain evidence="19">LaAM-08-1</strain>
    </source>
</reference>
<comment type="cofactor">
    <cofactor evidence="1">
        <name>heme b</name>
        <dbReference type="ChEBI" id="CHEBI:60344"/>
    </cofactor>
</comment>
<dbReference type="SUPFAM" id="SSF52087">
    <property type="entry name" value="CRAL/TRIO domain"/>
    <property type="match status" value="1"/>
</dbReference>
<evidence type="ECO:0000256" key="12">
    <source>
        <dbReference type="ARBA" id="ARBA00023136"/>
    </source>
</evidence>
<keyword evidence="19" id="KW-1185">Reference proteome</keyword>
<evidence type="ECO:0000256" key="10">
    <source>
        <dbReference type="ARBA" id="ARBA00023004"/>
    </source>
</evidence>
<keyword evidence="5 15" id="KW-0963">Cytoplasm</keyword>
<evidence type="ECO:0000256" key="14">
    <source>
        <dbReference type="ARBA" id="ARBA00024180"/>
    </source>
</evidence>
<dbReference type="AlphaFoldDB" id="A0A0C9X9J1"/>
<dbReference type="GO" id="GO:0008526">
    <property type="term" value="F:phosphatidylinositol transfer activity"/>
    <property type="evidence" value="ECO:0007669"/>
    <property type="project" value="UniProtKB-UniRule"/>
</dbReference>
<evidence type="ECO:0000313" key="19">
    <source>
        <dbReference type="Proteomes" id="UP000054477"/>
    </source>
</evidence>
<feature type="compositionally biased region" description="Polar residues" evidence="16">
    <location>
        <begin position="18"/>
        <end position="39"/>
    </location>
</feature>
<organism evidence="18 19">
    <name type="scientific">Laccaria amethystina LaAM-08-1</name>
    <dbReference type="NCBI Taxonomy" id="1095629"/>
    <lineage>
        <taxon>Eukaryota</taxon>
        <taxon>Fungi</taxon>
        <taxon>Dikarya</taxon>
        <taxon>Basidiomycota</taxon>
        <taxon>Agaricomycotina</taxon>
        <taxon>Agaricomycetes</taxon>
        <taxon>Agaricomycetidae</taxon>
        <taxon>Agaricales</taxon>
        <taxon>Agaricineae</taxon>
        <taxon>Hydnangiaceae</taxon>
        <taxon>Laccaria</taxon>
    </lineage>
</organism>
<dbReference type="GO" id="GO:0005789">
    <property type="term" value="C:endoplasmic reticulum membrane"/>
    <property type="evidence" value="ECO:0007669"/>
    <property type="project" value="UniProtKB-SubCell"/>
</dbReference>
<dbReference type="STRING" id="1095629.A0A0C9X9J1"/>
<reference evidence="18 19" key="1">
    <citation type="submission" date="2014-04" db="EMBL/GenBank/DDBJ databases">
        <authorList>
            <consortium name="DOE Joint Genome Institute"/>
            <person name="Kuo A."/>
            <person name="Kohler A."/>
            <person name="Nagy L.G."/>
            <person name="Floudas D."/>
            <person name="Copeland A."/>
            <person name="Barry K.W."/>
            <person name="Cichocki N."/>
            <person name="Veneault-Fourrey C."/>
            <person name="LaButti K."/>
            <person name="Lindquist E.A."/>
            <person name="Lipzen A."/>
            <person name="Lundell T."/>
            <person name="Morin E."/>
            <person name="Murat C."/>
            <person name="Sun H."/>
            <person name="Tunlid A."/>
            <person name="Henrissat B."/>
            <person name="Grigoriev I.V."/>
            <person name="Hibbett D.S."/>
            <person name="Martin F."/>
            <person name="Nordberg H.P."/>
            <person name="Cantor M.N."/>
            <person name="Hua S.X."/>
        </authorList>
    </citation>
    <scope>NUCLEOTIDE SEQUENCE [LARGE SCALE GENOMIC DNA]</scope>
    <source>
        <strain evidence="18 19">LaAM-08-1</strain>
    </source>
</reference>
<dbReference type="GO" id="GO:0032541">
    <property type="term" value="C:cortical endoplasmic reticulum"/>
    <property type="evidence" value="ECO:0007669"/>
    <property type="project" value="TreeGrafter"/>
</dbReference>
<keyword evidence="9 15" id="KW-0492">Microsome</keyword>
<evidence type="ECO:0000313" key="18">
    <source>
        <dbReference type="EMBL" id="KIK08910.1"/>
    </source>
</evidence>
<evidence type="ECO:0000256" key="5">
    <source>
        <dbReference type="ARBA" id="ARBA00022490"/>
    </source>
</evidence>
<feature type="region of interest" description="Disordered" evidence="16">
    <location>
        <begin position="1"/>
        <end position="51"/>
    </location>
</feature>
<dbReference type="InterPro" id="IPR042938">
    <property type="entry name" value="Sfh5"/>
</dbReference>
<evidence type="ECO:0000256" key="15">
    <source>
        <dbReference type="RuleBase" id="RU367059"/>
    </source>
</evidence>
<dbReference type="HOGENOM" id="CLU_045138_0_1_1"/>
<evidence type="ECO:0000256" key="1">
    <source>
        <dbReference type="ARBA" id="ARBA00001970"/>
    </source>
</evidence>
<keyword evidence="7" id="KW-0479">Metal-binding</keyword>
<dbReference type="Gene3D" id="3.40.525.10">
    <property type="entry name" value="CRAL-TRIO lipid binding domain"/>
    <property type="match status" value="1"/>
</dbReference>
<evidence type="ECO:0000259" key="17">
    <source>
        <dbReference type="PROSITE" id="PS50191"/>
    </source>
</evidence>
<keyword evidence="12 15" id="KW-0472">Membrane</keyword>
<keyword evidence="10" id="KW-0408">Iron</keyword>
<keyword evidence="4 15" id="KW-0813">Transport</keyword>
<evidence type="ECO:0000256" key="16">
    <source>
        <dbReference type="SAM" id="MobiDB-lite"/>
    </source>
</evidence>
<protein>
    <recommendedName>
        <fullName evidence="15">Phosphatidylinositol transfer protein SFH5</fullName>
        <shortName evidence="15">PITP SFH5</shortName>
    </recommendedName>
</protein>
<dbReference type="OrthoDB" id="75724at2759"/>
<dbReference type="GO" id="GO:0043001">
    <property type="term" value="P:Golgi to plasma membrane protein transport"/>
    <property type="evidence" value="ECO:0007669"/>
    <property type="project" value="TreeGrafter"/>
</dbReference>
<evidence type="ECO:0000256" key="4">
    <source>
        <dbReference type="ARBA" id="ARBA00022448"/>
    </source>
</evidence>
<dbReference type="InterPro" id="IPR036865">
    <property type="entry name" value="CRAL-TRIO_dom_sf"/>
</dbReference>
<dbReference type="GO" id="GO:0005829">
    <property type="term" value="C:cytosol"/>
    <property type="evidence" value="ECO:0007669"/>
    <property type="project" value="TreeGrafter"/>
</dbReference>
<keyword evidence="11 15" id="KW-0445">Lipid transport</keyword>
<dbReference type="PANTHER" id="PTHR47669">
    <property type="entry name" value="PHOSPHATIDYLINOSITOL TRANSFER PROTEIN SFH5"/>
    <property type="match status" value="1"/>
</dbReference>
<evidence type="ECO:0000256" key="13">
    <source>
        <dbReference type="ARBA" id="ARBA00024146"/>
    </source>
</evidence>
<comment type="function">
    <text evidence="14">Non-classical phosphatidylinositol (PtdIns) transfer protein (PITP), which exhibits PtdIns-binding/transfer activity in the absence of detectable PtdCho-binding/transfer activity. Regulates PtdIns(4,5)P2 homeostasis at the plasma membrane. Heme-binding protein that may play a role in organic oxidant-induced stress responses.</text>
</comment>
<evidence type="ECO:0000256" key="3">
    <source>
        <dbReference type="ARBA" id="ARBA00006667"/>
    </source>
</evidence>
<dbReference type="SUPFAM" id="SSF46938">
    <property type="entry name" value="CRAL/TRIO N-terminal domain"/>
    <property type="match status" value="1"/>
</dbReference>
<evidence type="ECO:0000256" key="8">
    <source>
        <dbReference type="ARBA" id="ARBA00022824"/>
    </source>
</evidence>
<keyword evidence="6" id="KW-0349">Heme</keyword>
<dbReference type="Pfam" id="PF00650">
    <property type="entry name" value="CRAL_TRIO"/>
    <property type="match status" value="1"/>
</dbReference>
<evidence type="ECO:0000256" key="9">
    <source>
        <dbReference type="ARBA" id="ARBA00022848"/>
    </source>
</evidence>
<sequence>MSLETPPTVVAHTEVPSEPQQSTEVPATEDNSSKQQATDDSPEPQSPLTERFTKVEWTAIKAFRDDLPDIFADAYPDNPNAKTSPVTLWGVKIDPTNPKDARVSVILLKFLQARNLSVSEAREMLRNTLRWRELFDLDAAMKEEFPRELFDGLGGINGHDKEGRPVVYNLYGGAKDLKAVFSDVQRFIRWRVVQMEKCVALLDFTEIDQTLQIHDYDGVSLTSRDANSKNAAAEITNIFQSHYPELLYKKFFINVPTVLNWIFWAFKPLMSANTLAKMSVVGSGHHAIKKALSPFIDEKQLPKRYGGGGDDF</sequence>
<dbReference type="GO" id="GO:0017157">
    <property type="term" value="P:regulation of exocytosis"/>
    <property type="evidence" value="ECO:0007669"/>
    <property type="project" value="TreeGrafter"/>
</dbReference>
<evidence type="ECO:0000256" key="6">
    <source>
        <dbReference type="ARBA" id="ARBA00022617"/>
    </source>
</evidence>
<dbReference type="Proteomes" id="UP000054477">
    <property type="component" value="Unassembled WGS sequence"/>
</dbReference>
<dbReference type="EMBL" id="KN838540">
    <property type="protein sequence ID" value="KIK08910.1"/>
    <property type="molecule type" value="Genomic_DNA"/>
</dbReference>
<dbReference type="CDD" id="cd00170">
    <property type="entry name" value="SEC14"/>
    <property type="match status" value="1"/>
</dbReference>
<feature type="domain" description="CRAL-TRIO" evidence="17">
    <location>
        <begin position="137"/>
        <end position="312"/>
    </location>
</feature>
<evidence type="ECO:0000256" key="11">
    <source>
        <dbReference type="ARBA" id="ARBA00023055"/>
    </source>
</evidence>
<dbReference type="GO" id="GO:0005886">
    <property type="term" value="C:plasma membrane"/>
    <property type="evidence" value="ECO:0007669"/>
    <property type="project" value="TreeGrafter"/>
</dbReference>
<comment type="subcellular location">
    <subcellularLocation>
        <location evidence="15">Cytoplasm</location>
    </subcellularLocation>
    <subcellularLocation>
        <location evidence="2 15">Endoplasmic reticulum membrane</location>
        <topology evidence="2 15">Peripheral membrane protein</topology>
    </subcellularLocation>
    <subcellularLocation>
        <location evidence="15">Microsome membrane</location>
        <topology evidence="15">Peripheral membrane protein</topology>
    </subcellularLocation>
</comment>
<evidence type="ECO:0000256" key="2">
    <source>
        <dbReference type="ARBA" id="ARBA00004406"/>
    </source>
</evidence>
<dbReference type="InterPro" id="IPR001251">
    <property type="entry name" value="CRAL-TRIO_dom"/>
</dbReference>
<evidence type="ECO:0000256" key="7">
    <source>
        <dbReference type="ARBA" id="ARBA00022723"/>
    </source>
</evidence>
<dbReference type="InterPro" id="IPR036273">
    <property type="entry name" value="CRAL/TRIO_N_dom_sf"/>
</dbReference>
<dbReference type="SMART" id="SM00516">
    <property type="entry name" value="SEC14"/>
    <property type="match status" value="1"/>
</dbReference>
<name>A0A0C9X9J1_9AGAR</name>
<dbReference type="GO" id="GO:0046872">
    <property type="term" value="F:metal ion binding"/>
    <property type="evidence" value="ECO:0007669"/>
    <property type="project" value="UniProtKB-KW"/>
</dbReference>
<proteinExistence type="inferred from homology"/>
<gene>
    <name evidence="18" type="ORF">K443DRAFT_83818</name>
</gene>
<dbReference type="PROSITE" id="PS50191">
    <property type="entry name" value="CRAL_TRIO"/>
    <property type="match status" value="1"/>
</dbReference>
<accession>A0A0C9X9J1</accession>
<dbReference type="PANTHER" id="PTHR47669:SF1">
    <property type="entry name" value="PHOSPHATIDYLINOSITOL TRANSFER PROTEIN SFH5"/>
    <property type="match status" value="1"/>
</dbReference>
<keyword evidence="8 15" id="KW-0256">Endoplasmic reticulum</keyword>
<comment type="similarity">
    <text evidence="3 15">Belongs to the SFH5 family.</text>
</comment>